<evidence type="ECO:0000256" key="5">
    <source>
        <dbReference type="ARBA" id="ARBA00022692"/>
    </source>
</evidence>
<evidence type="ECO:0000313" key="11">
    <source>
        <dbReference type="Proteomes" id="UP001465717"/>
    </source>
</evidence>
<dbReference type="InterPro" id="IPR003423">
    <property type="entry name" value="OMP_efflux"/>
</dbReference>
<keyword evidence="8" id="KW-0175">Coiled coil</keyword>
<keyword evidence="11" id="KW-1185">Reference proteome</keyword>
<protein>
    <submittedName>
        <fullName evidence="10">TolC family protein</fullName>
    </submittedName>
</protein>
<keyword evidence="7" id="KW-0998">Cell outer membrane</keyword>
<feature type="signal peptide" evidence="9">
    <location>
        <begin position="1"/>
        <end position="20"/>
    </location>
</feature>
<dbReference type="InterPro" id="IPR051906">
    <property type="entry name" value="TolC-like"/>
</dbReference>
<evidence type="ECO:0000256" key="2">
    <source>
        <dbReference type="ARBA" id="ARBA00007613"/>
    </source>
</evidence>
<evidence type="ECO:0000256" key="8">
    <source>
        <dbReference type="SAM" id="Coils"/>
    </source>
</evidence>
<keyword evidence="5" id="KW-0812">Transmembrane</keyword>
<accession>A0ABV1G003</accession>
<keyword evidence="6" id="KW-0472">Membrane</keyword>
<dbReference type="Gene3D" id="1.20.1600.10">
    <property type="entry name" value="Outer membrane efflux proteins (OEP)"/>
    <property type="match status" value="1"/>
</dbReference>
<comment type="similarity">
    <text evidence="2">Belongs to the outer membrane factor (OMF) (TC 1.B.17) family.</text>
</comment>
<dbReference type="SUPFAM" id="SSF56954">
    <property type="entry name" value="Outer membrane efflux proteins (OEP)"/>
    <property type="match status" value="1"/>
</dbReference>
<comment type="caution">
    <text evidence="10">The sequence shown here is derived from an EMBL/GenBank/DDBJ whole genome shotgun (WGS) entry which is preliminary data.</text>
</comment>
<feature type="coiled-coil region" evidence="8">
    <location>
        <begin position="218"/>
        <end position="245"/>
    </location>
</feature>
<keyword evidence="3" id="KW-0813">Transport</keyword>
<sequence>MKIKNYIFIAWALAAMNVQADTLQLDLAATIAMAQRQSPSVQSARNTFLSAYWAYRYHQANYLPSLSLSSSPYINKEVNKITQSDGTALFLKQDQLSADLTLKINQNISLTGGSLFVKSSLNRLDELHNKITAYSSQPFIVGYEQSLFGYNSLKWNRRIEPIRFRESKKRYAETLEIVSAKACEHFFGLASAQAEWEMAKQNFASADTLYQMAKGRYENGTISENEMLQLEINRLNEETNVMDAQVALREKMQTIRSFLGLEQSQDISLVMPEEVPAFEVPLQRAIDWALLNSPDPDYYRHIQKESESRLAQARANAGLKAELYMQFGLSQTGADIGAAYRSPMSQQSASITIALPILDWGRGKGRVREAKSQLALTQTQVEQGMRDFYQNVEKLVLQFNMQARKVHVASLTDQRAEKRHVVARRLYIMGRNSILDLNAAISEKDAARRNYISTMRTYWSLYYTLRSMTGFDFEHNKELKEELPIE</sequence>
<feature type="chain" id="PRO_5046553633" evidence="9">
    <location>
        <begin position="21"/>
        <end position="486"/>
    </location>
</feature>
<dbReference type="PANTHER" id="PTHR30026:SF20">
    <property type="entry name" value="OUTER MEMBRANE PROTEIN TOLC"/>
    <property type="match status" value="1"/>
</dbReference>
<organism evidence="10 11">
    <name type="scientific">Segatella sinensis</name>
    <dbReference type="NCBI Taxonomy" id="3085167"/>
    <lineage>
        <taxon>Bacteria</taxon>
        <taxon>Pseudomonadati</taxon>
        <taxon>Bacteroidota</taxon>
        <taxon>Bacteroidia</taxon>
        <taxon>Bacteroidales</taxon>
        <taxon>Prevotellaceae</taxon>
        <taxon>Segatella</taxon>
    </lineage>
</organism>
<keyword evidence="9" id="KW-0732">Signal</keyword>
<evidence type="ECO:0000313" key="10">
    <source>
        <dbReference type="EMBL" id="MEQ2508623.1"/>
    </source>
</evidence>
<evidence type="ECO:0000256" key="1">
    <source>
        <dbReference type="ARBA" id="ARBA00004442"/>
    </source>
</evidence>
<gene>
    <name evidence="10" type="ORF">AAAT87_10085</name>
</gene>
<dbReference type="PANTHER" id="PTHR30026">
    <property type="entry name" value="OUTER MEMBRANE PROTEIN TOLC"/>
    <property type="match status" value="1"/>
</dbReference>
<evidence type="ECO:0000256" key="6">
    <source>
        <dbReference type="ARBA" id="ARBA00023136"/>
    </source>
</evidence>
<dbReference type="EMBL" id="JBBNGE010000033">
    <property type="protein sequence ID" value="MEQ2508623.1"/>
    <property type="molecule type" value="Genomic_DNA"/>
</dbReference>
<comment type="subcellular location">
    <subcellularLocation>
        <location evidence="1">Cell outer membrane</location>
    </subcellularLocation>
</comment>
<evidence type="ECO:0000256" key="4">
    <source>
        <dbReference type="ARBA" id="ARBA00022452"/>
    </source>
</evidence>
<dbReference type="Pfam" id="PF02321">
    <property type="entry name" value="OEP"/>
    <property type="match status" value="2"/>
</dbReference>
<keyword evidence="4" id="KW-1134">Transmembrane beta strand</keyword>
<dbReference type="Proteomes" id="UP001465717">
    <property type="component" value="Unassembled WGS sequence"/>
</dbReference>
<reference evidence="10 11" key="1">
    <citation type="submission" date="2024-04" db="EMBL/GenBank/DDBJ databases">
        <title>Human intestinal bacterial collection.</title>
        <authorList>
            <person name="Pauvert C."/>
            <person name="Hitch T.C.A."/>
            <person name="Clavel T."/>
        </authorList>
    </citation>
    <scope>NUCLEOTIDE SEQUENCE [LARGE SCALE GENOMIC DNA]</scope>
    <source>
        <strain evidence="10 11">CLA-AA-H174</strain>
    </source>
</reference>
<evidence type="ECO:0000256" key="9">
    <source>
        <dbReference type="SAM" id="SignalP"/>
    </source>
</evidence>
<evidence type="ECO:0000256" key="7">
    <source>
        <dbReference type="ARBA" id="ARBA00023237"/>
    </source>
</evidence>
<name>A0ABV1G003_9BACT</name>
<evidence type="ECO:0000256" key="3">
    <source>
        <dbReference type="ARBA" id="ARBA00022448"/>
    </source>
</evidence>
<proteinExistence type="inferred from homology"/>